<gene>
    <name evidence="1" type="ORF">NPA09_02160</name>
</gene>
<dbReference type="EMBL" id="CP101808">
    <property type="protein sequence ID" value="UUD36696.1"/>
    <property type="molecule type" value="Genomic_DNA"/>
</dbReference>
<dbReference type="NCBIfam" id="NF045836">
    <property type="entry name" value="MMB_0454_fam"/>
    <property type="match status" value="1"/>
</dbReference>
<sequence length="98" mass="11419">MYYIVRNHSANQAYGVHINVFKQKIDHLLKKYDYITLENEPKIQVTENNNNITVRIAFWIGEEHQPSQVIKELNTEIEAITNSLIGSKPDNIQLIILK</sequence>
<evidence type="ECO:0000313" key="2">
    <source>
        <dbReference type="Proteomes" id="UP001059576"/>
    </source>
</evidence>
<dbReference type="Proteomes" id="UP001059576">
    <property type="component" value="Chromosome"/>
</dbReference>
<proteinExistence type="predicted"/>
<dbReference type="RefSeq" id="WP_129721626.1">
    <property type="nucleotide sequence ID" value="NZ_CP101808.1"/>
</dbReference>
<protein>
    <submittedName>
        <fullName evidence="1">Uncharacterized protein</fullName>
    </submittedName>
</protein>
<evidence type="ECO:0000313" key="1">
    <source>
        <dbReference type="EMBL" id="UUD36696.1"/>
    </source>
</evidence>
<name>A0ABY5J480_9BACT</name>
<accession>A0ABY5J480</accession>
<reference evidence="1" key="1">
    <citation type="submission" date="2022-07" db="EMBL/GenBank/DDBJ databases">
        <title>Complete genome of Mycoplasma equigenitalium type strain T37.</title>
        <authorList>
            <person name="Spergser J."/>
        </authorList>
    </citation>
    <scope>NUCLEOTIDE SEQUENCE</scope>
    <source>
        <strain evidence="1">T37</strain>
    </source>
</reference>
<organism evidence="1 2">
    <name type="scientific">Mycoplasmopsis equigenitalium</name>
    <dbReference type="NCBI Taxonomy" id="114883"/>
    <lineage>
        <taxon>Bacteria</taxon>
        <taxon>Bacillati</taxon>
        <taxon>Mycoplasmatota</taxon>
        <taxon>Mycoplasmoidales</taxon>
        <taxon>Metamycoplasmataceae</taxon>
        <taxon>Mycoplasmopsis</taxon>
    </lineage>
</organism>
<dbReference type="InterPro" id="IPR054781">
    <property type="entry name" value="Asp23-rel"/>
</dbReference>
<keyword evidence="2" id="KW-1185">Reference proteome</keyword>